<dbReference type="OrthoDB" id="341259at2759"/>
<keyword evidence="2 10" id="KW-0812">Transmembrane</keyword>
<evidence type="ECO:0000256" key="5">
    <source>
        <dbReference type="ARBA" id="ARBA00023043"/>
    </source>
</evidence>
<dbReference type="InterPro" id="IPR036770">
    <property type="entry name" value="Ankyrin_rpt-contain_sf"/>
</dbReference>
<evidence type="ECO:0000256" key="6">
    <source>
        <dbReference type="ARBA" id="ARBA00023136"/>
    </source>
</evidence>
<dbReference type="PANTHER" id="PTHR24123">
    <property type="entry name" value="ANKYRIN REPEAT-CONTAINING"/>
    <property type="match status" value="1"/>
</dbReference>
<keyword evidence="4 10" id="KW-1133">Transmembrane helix</keyword>
<feature type="repeat" description="ANK" evidence="7">
    <location>
        <begin position="113"/>
        <end position="145"/>
    </location>
</feature>
<gene>
    <name evidence="11" type="ORF">UCRPC4_g06956</name>
</gene>
<dbReference type="InterPro" id="IPR002523">
    <property type="entry name" value="MgTranspt_CorA/ZnTranspt_ZntB"/>
</dbReference>
<feature type="region of interest" description="Disordered" evidence="9">
    <location>
        <begin position="485"/>
        <end position="523"/>
    </location>
</feature>
<accession>A0A0G2FNZ8</accession>
<feature type="transmembrane region" description="Helical" evidence="10">
    <location>
        <begin position="948"/>
        <end position="972"/>
    </location>
</feature>
<keyword evidence="6 10" id="KW-0472">Membrane</keyword>
<evidence type="ECO:0000256" key="8">
    <source>
        <dbReference type="SAM" id="Coils"/>
    </source>
</evidence>
<comment type="subcellular location">
    <subcellularLocation>
        <location evidence="1">Membrane</location>
        <topology evidence="1">Multi-pass membrane protein</topology>
    </subcellularLocation>
</comment>
<dbReference type="SMART" id="SM00248">
    <property type="entry name" value="ANK"/>
    <property type="match status" value="8"/>
</dbReference>
<dbReference type="PROSITE" id="PS50297">
    <property type="entry name" value="ANK_REP_REGION"/>
    <property type="match status" value="4"/>
</dbReference>
<organism evidence="11 12">
    <name type="scientific">Phaeomoniella chlamydospora</name>
    <name type="common">Phaeoacremonium chlamydosporum</name>
    <dbReference type="NCBI Taxonomy" id="158046"/>
    <lineage>
        <taxon>Eukaryota</taxon>
        <taxon>Fungi</taxon>
        <taxon>Dikarya</taxon>
        <taxon>Ascomycota</taxon>
        <taxon>Pezizomycotina</taxon>
        <taxon>Eurotiomycetes</taxon>
        <taxon>Chaetothyriomycetidae</taxon>
        <taxon>Phaeomoniellales</taxon>
        <taxon>Phaeomoniellaceae</taxon>
        <taxon>Phaeomoniella</taxon>
    </lineage>
</organism>
<evidence type="ECO:0000256" key="2">
    <source>
        <dbReference type="ARBA" id="ARBA00022692"/>
    </source>
</evidence>
<sequence>MSTHLGEENNKVLDTLIKVAKSGNSSTVQQLLQLEAPRRPPTENDLAIALQRAAGAGNAETVKALLEVGAKVDGPKGKSALFVSIETQTKRSRLAIIRLFLQYGADVNARDHDGWTPMISAALRGQNDAVALLLERGANPDAVDHNSRNVLHLMATETRQIYRWNVKTLSIIIPKVTDLDYLDRWMRTPLSCAAAHGKLDLLGALIRGHGTKKACIGIANAKGQTPLHVAADNNHPGVTRFLVLQGADIEAKSDGDWTPLLNAAKKGHEEVIDALLSSKANVNAQTSSGMTSLHWAAENGHLKAVRRILQEPNVWTNAKDAFDSTPLIRAAQHDYMEIVEALRPHILEGLLSETAAQACNEFTAAVVDFYVESPSVVKNVVRKQSVYTAIYAKQSWDPNKFVVTTVIKDIKPRPPSFTWIHLPANNVAWAEALLTKHFLERSCRDIPGYKALIRLLGQQQHHGSEVHSRFMRPTCLRLWNGQRRANNFHTPAPKSKSAKPAQKGKPTAKAKQRVPSDTQVPKSTHVTPEDIIVLFMPYLHWETDLNRKAMTRTVKEALRRGRGSVARRPLSATLQPKDASLIHGYVNDSTNLHLRRTLDQFKHHSFDTEQQDTDQVVWRWCKDTRQELKIYMVDQLWVWVIGDLLITSFPERWGQPKRDPLNLFDGLVEDINSTVRPPIRNVYELATLVTERCSGAFDRHQRVNEEFSFLEMFELSIGALTRKETNIFQRFKDDSVIAAHWGRDRAGGMQNDTERWIQENESLESVRDEDEDDQSSAPADRVVARLLNIDQEAKLLAECRDIQEELGILSNVLEQQRLILRDLEEVFRRSLLVPHEERVELLGKVVQQQRQVDSQLADIDRMNRQAKSVNDNLGQVLDLKQKHANALEARFQRFQAQGTAKQSQTIMVFTVVTIIFLPMSFLASFFTLNIIEFPHDSNYGGNGLHLGWVVKYVIGIGLAVSIPLVGLAFVLGDIKEWLLRRRQRSAIKKQSKKMEMAESSISIEEKPRMSGVTQRSLAVQDLERGGIRLKSPQRDTRFLEP</sequence>
<dbReference type="AlphaFoldDB" id="A0A0G2FNZ8"/>
<feature type="repeat" description="ANK" evidence="7">
    <location>
        <begin position="255"/>
        <end position="287"/>
    </location>
</feature>
<dbReference type="PRINTS" id="PR01415">
    <property type="entry name" value="ANKYRIN"/>
</dbReference>
<dbReference type="Pfam" id="PF00023">
    <property type="entry name" value="Ank"/>
    <property type="match status" value="1"/>
</dbReference>
<dbReference type="Proteomes" id="UP000053317">
    <property type="component" value="Unassembled WGS sequence"/>
</dbReference>
<feature type="repeat" description="ANK" evidence="7">
    <location>
        <begin position="76"/>
        <end position="112"/>
    </location>
</feature>
<evidence type="ECO:0000313" key="12">
    <source>
        <dbReference type="Proteomes" id="UP000053317"/>
    </source>
</evidence>
<keyword evidence="5 7" id="KW-0040">ANK repeat</keyword>
<dbReference type="GO" id="GO:0016020">
    <property type="term" value="C:membrane"/>
    <property type="evidence" value="ECO:0007669"/>
    <property type="project" value="UniProtKB-SubCell"/>
</dbReference>
<keyword evidence="12" id="KW-1185">Reference proteome</keyword>
<dbReference type="InterPro" id="IPR045863">
    <property type="entry name" value="CorA_TM1_TM2"/>
</dbReference>
<dbReference type="InterPro" id="IPR051165">
    <property type="entry name" value="Multifunctional_ANK_Repeat"/>
</dbReference>
<feature type="repeat" description="ANK" evidence="7">
    <location>
        <begin position="222"/>
        <end position="254"/>
    </location>
</feature>
<dbReference type="Gene3D" id="1.20.58.340">
    <property type="entry name" value="Magnesium transport protein CorA, transmembrane region"/>
    <property type="match status" value="1"/>
</dbReference>
<comment type="caution">
    <text evidence="11">The sequence shown here is derived from an EMBL/GenBank/DDBJ whole genome shotgun (WGS) entry which is preliminary data.</text>
</comment>
<feature type="compositionally biased region" description="Low complexity" evidence="9">
    <location>
        <begin position="491"/>
        <end position="501"/>
    </location>
</feature>
<dbReference type="PANTHER" id="PTHR24123:SF33">
    <property type="entry name" value="PROTEIN HOS4"/>
    <property type="match status" value="1"/>
</dbReference>
<evidence type="ECO:0000256" key="9">
    <source>
        <dbReference type="SAM" id="MobiDB-lite"/>
    </source>
</evidence>
<reference evidence="11 12" key="2">
    <citation type="submission" date="2015-05" db="EMBL/GenBank/DDBJ databases">
        <authorList>
            <person name="Morales-Cruz A."/>
            <person name="Amrine K.C."/>
            <person name="Cantu D."/>
        </authorList>
    </citation>
    <scope>NUCLEOTIDE SEQUENCE [LARGE SCALE GENOMIC DNA]</scope>
    <source>
        <strain evidence="11">UCRPC4</strain>
    </source>
</reference>
<reference evidence="11 12" key="1">
    <citation type="submission" date="2015-05" db="EMBL/GenBank/DDBJ databases">
        <title>Distinctive expansion of gene families associated with plant cell wall degradation and secondary metabolism in the genomes of grapevine trunk pathogens.</title>
        <authorList>
            <person name="Lawrence D.P."/>
            <person name="Travadon R."/>
            <person name="Rolshausen P.E."/>
            <person name="Baumgartner K."/>
        </authorList>
    </citation>
    <scope>NUCLEOTIDE SEQUENCE [LARGE SCALE GENOMIC DNA]</scope>
    <source>
        <strain evidence="11">UCRPC4</strain>
    </source>
</reference>
<dbReference type="GO" id="GO:0046873">
    <property type="term" value="F:metal ion transmembrane transporter activity"/>
    <property type="evidence" value="ECO:0007669"/>
    <property type="project" value="InterPro"/>
</dbReference>
<dbReference type="EMBL" id="LCWF01000268">
    <property type="protein sequence ID" value="KKY13643.1"/>
    <property type="molecule type" value="Genomic_DNA"/>
</dbReference>
<keyword evidence="3" id="KW-0677">Repeat</keyword>
<evidence type="ECO:0000256" key="4">
    <source>
        <dbReference type="ARBA" id="ARBA00022989"/>
    </source>
</evidence>
<evidence type="ECO:0000256" key="3">
    <source>
        <dbReference type="ARBA" id="ARBA00022737"/>
    </source>
</evidence>
<protein>
    <submittedName>
        <fullName evidence="11">Putative ankyrin repeat protein</fullName>
    </submittedName>
</protein>
<feature type="repeat" description="ANK" evidence="7">
    <location>
        <begin position="288"/>
        <end position="321"/>
    </location>
</feature>
<dbReference type="InterPro" id="IPR002110">
    <property type="entry name" value="Ankyrin_rpt"/>
</dbReference>
<dbReference type="SUPFAM" id="SSF144083">
    <property type="entry name" value="Magnesium transport protein CorA, transmembrane region"/>
    <property type="match status" value="1"/>
</dbReference>
<dbReference type="Pfam" id="PF01544">
    <property type="entry name" value="CorA"/>
    <property type="match status" value="1"/>
</dbReference>
<dbReference type="Pfam" id="PF12796">
    <property type="entry name" value="Ank_2"/>
    <property type="match status" value="3"/>
</dbReference>
<evidence type="ECO:0000256" key="10">
    <source>
        <dbReference type="SAM" id="Phobius"/>
    </source>
</evidence>
<proteinExistence type="predicted"/>
<evidence type="ECO:0000256" key="1">
    <source>
        <dbReference type="ARBA" id="ARBA00004141"/>
    </source>
</evidence>
<evidence type="ECO:0000313" key="11">
    <source>
        <dbReference type="EMBL" id="KKY13643.1"/>
    </source>
</evidence>
<dbReference type="SUPFAM" id="SSF48403">
    <property type="entry name" value="Ankyrin repeat"/>
    <property type="match status" value="1"/>
</dbReference>
<feature type="transmembrane region" description="Helical" evidence="10">
    <location>
        <begin position="906"/>
        <end position="928"/>
    </location>
</feature>
<dbReference type="Gene3D" id="1.25.40.20">
    <property type="entry name" value="Ankyrin repeat-containing domain"/>
    <property type="match status" value="4"/>
</dbReference>
<evidence type="ECO:0000256" key="7">
    <source>
        <dbReference type="PROSITE-ProRule" id="PRU00023"/>
    </source>
</evidence>
<feature type="coiled-coil region" evidence="8">
    <location>
        <begin position="845"/>
        <end position="872"/>
    </location>
</feature>
<keyword evidence="8" id="KW-0175">Coiled coil</keyword>
<dbReference type="PROSITE" id="PS50088">
    <property type="entry name" value="ANK_REPEAT"/>
    <property type="match status" value="5"/>
</dbReference>
<name>A0A0G2FNZ8_PHACM</name>